<dbReference type="PROSITE" id="PS50181">
    <property type="entry name" value="FBOX"/>
    <property type="match status" value="1"/>
</dbReference>
<dbReference type="Pfam" id="PF00646">
    <property type="entry name" value="F-box"/>
    <property type="match status" value="1"/>
</dbReference>
<organism evidence="2 3">
    <name type="scientific">Chenopodium quinoa</name>
    <name type="common">Quinoa</name>
    <dbReference type="NCBI Taxonomy" id="63459"/>
    <lineage>
        <taxon>Eukaryota</taxon>
        <taxon>Viridiplantae</taxon>
        <taxon>Streptophyta</taxon>
        <taxon>Embryophyta</taxon>
        <taxon>Tracheophyta</taxon>
        <taxon>Spermatophyta</taxon>
        <taxon>Magnoliopsida</taxon>
        <taxon>eudicotyledons</taxon>
        <taxon>Gunneridae</taxon>
        <taxon>Pentapetalae</taxon>
        <taxon>Caryophyllales</taxon>
        <taxon>Chenopodiaceae</taxon>
        <taxon>Chenopodioideae</taxon>
        <taxon>Atripliceae</taxon>
        <taxon>Chenopodium</taxon>
    </lineage>
</organism>
<dbReference type="OMA" id="WINIAIR"/>
<dbReference type="PANTHER" id="PTHR31900">
    <property type="entry name" value="F-BOX/RNI SUPERFAMILY PROTEIN-RELATED"/>
    <property type="match status" value="1"/>
</dbReference>
<evidence type="ECO:0000259" key="1">
    <source>
        <dbReference type="PROSITE" id="PS50181"/>
    </source>
</evidence>
<dbReference type="Proteomes" id="UP000596660">
    <property type="component" value="Unplaced"/>
</dbReference>
<dbReference type="InterPro" id="IPR001810">
    <property type="entry name" value="F-box_dom"/>
</dbReference>
<dbReference type="PANTHER" id="PTHR31900:SF27">
    <property type="entry name" value="FBD DOMAIN-CONTAINING PROTEIN"/>
    <property type="match status" value="1"/>
</dbReference>
<evidence type="ECO:0000313" key="2">
    <source>
        <dbReference type="EnsemblPlants" id="AUR62011581-RA:cds"/>
    </source>
</evidence>
<evidence type="ECO:0000313" key="3">
    <source>
        <dbReference type="Proteomes" id="UP000596660"/>
    </source>
</evidence>
<name>A0A803LEH5_CHEQI</name>
<feature type="domain" description="F-box" evidence="1">
    <location>
        <begin position="21"/>
        <end position="57"/>
    </location>
</feature>
<dbReference type="InterPro" id="IPR036047">
    <property type="entry name" value="F-box-like_dom_sf"/>
</dbReference>
<dbReference type="AlphaFoldDB" id="A0A803LEH5"/>
<dbReference type="Gramene" id="AUR62011581-RA">
    <property type="protein sequence ID" value="AUR62011581-RA:cds"/>
    <property type="gene ID" value="AUR62011581"/>
</dbReference>
<reference evidence="2" key="1">
    <citation type="journal article" date="2017" name="Nature">
        <title>The genome of Chenopodium quinoa.</title>
        <authorList>
            <person name="Jarvis D.E."/>
            <person name="Ho Y.S."/>
            <person name="Lightfoot D.J."/>
            <person name="Schmoeckel S.M."/>
            <person name="Li B."/>
            <person name="Borm T.J.A."/>
            <person name="Ohyanagi H."/>
            <person name="Mineta K."/>
            <person name="Michell C.T."/>
            <person name="Saber N."/>
            <person name="Kharbatia N.M."/>
            <person name="Rupper R.R."/>
            <person name="Sharp A.R."/>
            <person name="Dally N."/>
            <person name="Boughton B.A."/>
            <person name="Woo Y.H."/>
            <person name="Gao G."/>
            <person name="Schijlen E.G.W.M."/>
            <person name="Guo X."/>
            <person name="Momin A.A."/>
            <person name="Negrao S."/>
            <person name="Al-Babili S."/>
            <person name="Gehring C."/>
            <person name="Roessner U."/>
            <person name="Jung C."/>
            <person name="Murphy K."/>
            <person name="Arold S.T."/>
            <person name="Gojobori T."/>
            <person name="van der Linden C.G."/>
            <person name="van Loo E.N."/>
            <person name="Jellen E.N."/>
            <person name="Maughan P.J."/>
            <person name="Tester M."/>
        </authorList>
    </citation>
    <scope>NUCLEOTIDE SEQUENCE [LARGE SCALE GENOMIC DNA]</scope>
    <source>
        <strain evidence="2">cv. PI 614886</strain>
    </source>
</reference>
<protein>
    <recommendedName>
        <fullName evidence="1">F-box domain-containing protein</fullName>
    </recommendedName>
</protein>
<sequence length="200" mass="22490">MDRSLKPCTTVWNVNNHKLLVDRLTNLPDELLIRVISLLPTKDATATCALSKSLKRIFPLLTSLDFDVSPISLCLKQPYAIKRFPTFVTFVNTVLQAHKSQHLTKFRLQVSGGDFDTVYFNCCIGSGCSQGSLPHLKSPQLNTWISYPLTLCGGLRELDLCILVREPGDGQLPPAIFTRSQLCIVLLDYDESWFKNLFSK</sequence>
<dbReference type="EnsemblPlants" id="AUR62011581-RA">
    <property type="protein sequence ID" value="AUR62011581-RA:cds"/>
    <property type="gene ID" value="AUR62011581"/>
</dbReference>
<dbReference type="InterPro" id="IPR050232">
    <property type="entry name" value="FBL13/AtMIF1-like"/>
</dbReference>
<accession>A0A803LEH5</accession>
<dbReference type="SUPFAM" id="SSF81383">
    <property type="entry name" value="F-box domain"/>
    <property type="match status" value="1"/>
</dbReference>
<keyword evidence="3" id="KW-1185">Reference proteome</keyword>
<proteinExistence type="predicted"/>
<reference evidence="2" key="2">
    <citation type="submission" date="2021-03" db="UniProtKB">
        <authorList>
            <consortium name="EnsemblPlants"/>
        </authorList>
    </citation>
    <scope>IDENTIFICATION</scope>
</reference>